<feature type="region of interest" description="Disordered" evidence="1">
    <location>
        <begin position="1"/>
        <end position="108"/>
    </location>
</feature>
<keyword evidence="4" id="KW-1185">Reference proteome</keyword>
<feature type="compositionally biased region" description="Polar residues" evidence="1">
    <location>
        <begin position="795"/>
        <end position="804"/>
    </location>
</feature>
<feature type="transmembrane region" description="Helical" evidence="2">
    <location>
        <begin position="230"/>
        <end position="252"/>
    </location>
</feature>
<dbReference type="EMBL" id="JAEVFJ010000004">
    <property type="protein sequence ID" value="KAH8105218.1"/>
    <property type="molecule type" value="Genomic_DNA"/>
</dbReference>
<sequence length="1107" mass="120152">MSRQPTHDSSGSADPTPKSSASRHSSPPVAFTQAQQKAAAEEPSSSSPQSPQAVPSSSSEGYPSWLPKRPPPPAPRSTIHSTVPALFTDSPGTSAGMEPFVGGRKPTPRSVRIVSLQDSDIVPSRRSSAPAHARVWSRATSAGLTTTAFSSAATQTHVPRPRFRSSNFHPELLRHPDVKMRIWFFLFPIFVFSHIPLQTFFDFNAVFMLLTVAKFPNPAAPGVPGSGRNWALGAAAYIACWFIQVFVIFVLYELVYSFIRRWRVKRPLMLPLYLSSAAFNFVAMSSYTNFCFMYYVRLSAFMSFTSSSTAHAVSHGKTERTQSHAGSLRSGLAETFYFYSQNLPTVALLVPRAALSLALLLAYSGQGAVPLPAGDIGVLGRRDGTFFRTNGTLTGYARGILIANAAWSAWRIMVLLGSWLGLWIMSGHGFAGLCGPRYRWEEEDNAEAEKSMPTYVFSDNASDHMDTPLPWTWRENTVYRVYDAWDFCLTNKLPPLGRSTEKKSGSGERAGGFEGIEKVIAAVGLGGGPTPARRGMLSDELFATPEPQEPEVDTRAKNFGDIIPPPPVVQPSREKKSTVAGPYPFATYPAQVSSSEEVVPFPPSPRHVHETETGEGDDEEEDGEEDEEGDEDYEEEGLESEEPSSDRRTSGSMSSLGRPVVSRYPFQFRRPHQRGGSMSSASASQMHTQLSTPLSHQTRTSHQTHSSQPSRSSRASHFTQSTGNRETSSDSPFSVGSSGGGQSPLSSFSGNGIPMPPRHPQTRRTRAGTVPISVPSSPSPVAFPPGRPRARTRTESVATDTSMTFGPIPLPAFDQTDDEDDHHLQHEESLMDVPEAEGSIEEAEQRDSVGLLSAAPSPRGSSVNLRHLGSNLSLPHHRRSNGSRSRSTTSRSNSRSRTNSANSISESARSRAQSLIQSLAAASRSSVDLVRSRANSMARLSDSPYHSTSTDAMPSSPENYTFGHPLREQWRSTENVVHEANESESDSVHILIEPADIPLPSSSPGSGPASPTHIIVQTSSSPEVPVPETSPTETVMRPRTQSASIPIPGRSPQTVHREESQPDISTANQSFVTAAATLEGRTETSGQTPSSWGGMEHYAEGHAWKPL</sequence>
<dbReference type="OrthoDB" id="2575061at2759"/>
<keyword evidence="2" id="KW-1133">Transmembrane helix</keyword>
<accession>A0A8K0UX98</accession>
<feature type="compositionally biased region" description="Acidic residues" evidence="1">
    <location>
        <begin position="834"/>
        <end position="844"/>
    </location>
</feature>
<evidence type="ECO:0000256" key="2">
    <source>
        <dbReference type="SAM" id="Phobius"/>
    </source>
</evidence>
<evidence type="ECO:0000313" key="3">
    <source>
        <dbReference type="EMBL" id="KAH8105218.1"/>
    </source>
</evidence>
<dbReference type="AlphaFoldDB" id="A0A8K0UX98"/>
<name>A0A8K0UX98_9AGAR</name>
<keyword evidence="2" id="KW-0472">Membrane</keyword>
<feature type="compositionally biased region" description="Basic and acidic residues" evidence="1">
    <location>
        <begin position="1097"/>
        <end position="1107"/>
    </location>
</feature>
<keyword evidence="2" id="KW-0812">Transmembrane</keyword>
<feature type="region of interest" description="Disordered" evidence="1">
    <location>
        <begin position="1019"/>
        <end position="1107"/>
    </location>
</feature>
<feature type="transmembrane region" description="Helical" evidence="2">
    <location>
        <begin position="272"/>
        <end position="296"/>
    </location>
</feature>
<reference evidence="3" key="1">
    <citation type="journal article" date="2021" name="New Phytol.">
        <title>Evolutionary innovations through gain and loss of genes in the ectomycorrhizal Boletales.</title>
        <authorList>
            <person name="Wu G."/>
            <person name="Miyauchi S."/>
            <person name="Morin E."/>
            <person name="Kuo A."/>
            <person name="Drula E."/>
            <person name="Varga T."/>
            <person name="Kohler A."/>
            <person name="Feng B."/>
            <person name="Cao Y."/>
            <person name="Lipzen A."/>
            <person name="Daum C."/>
            <person name="Hundley H."/>
            <person name="Pangilinan J."/>
            <person name="Johnson J."/>
            <person name="Barry K."/>
            <person name="LaButti K."/>
            <person name="Ng V."/>
            <person name="Ahrendt S."/>
            <person name="Min B."/>
            <person name="Choi I.G."/>
            <person name="Park H."/>
            <person name="Plett J.M."/>
            <person name="Magnuson J."/>
            <person name="Spatafora J.W."/>
            <person name="Nagy L.G."/>
            <person name="Henrissat B."/>
            <person name="Grigoriev I.V."/>
            <person name="Yang Z.L."/>
            <person name="Xu J."/>
            <person name="Martin F.M."/>
        </authorList>
    </citation>
    <scope>NUCLEOTIDE SEQUENCE</scope>
    <source>
        <strain evidence="3">KKN 215</strain>
    </source>
</reference>
<feature type="region of interest" description="Disordered" evidence="1">
    <location>
        <begin position="543"/>
        <end position="909"/>
    </location>
</feature>
<feature type="compositionally biased region" description="Pro residues" evidence="1">
    <location>
        <begin position="777"/>
        <end position="787"/>
    </location>
</feature>
<proteinExistence type="predicted"/>
<feature type="compositionally biased region" description="Low complexity" evidence="1">
    <location>
        <begin position="1019"/>
        <end position="1035"/>
    </location>
</feature>
<feature type="compositionally biased region" description="Low complexity" evidence="1">
    <location>
        <begin position="882"/>
        <end position="909"/>
    </location>
</feature>
<feature type="compositionally biased region" description="Low complexity" evidence="1">
    <location>
        <begin position="33"/>
        <end position="67"/>
    </location>
</feature>
<feature type="compositionally biased region" description="Acidic residues" evidence="1">
    <location>
        <begin position="613"/>
        <end position="643"/>
    </location>
</feature>
<feature type="compositionally biased region" description="Polar residues" evidence="1">
    <location>
        <begin position="1"/>
        <end position="25"/>
    </location>
</feature>
<feature type="compositionally biased region" description="Polar residues" evidence="1">
    <location>
        <begin position="944"/>
        <end position="956"/>
    </location>
</feature>
<feature type="region of interest" description="Disordered" evidence="1">
    <location>
        <begin position="937"/>
        <end position="956"/>
    </location>
</feature>
<evidence type="ECO:0000256" key="1">
    <source>
        <dbReference type="SAM" id="MobiDB-lite"/>
    </source>
</evidence>
<protein>
    <submittedName>
        <fullName evidence="3">Uncharacterized protein</fullName>
    </submittedName>
</protein>
<feature type="compositionally biased region" description="Low complexity" evidence="1">
    <location>
        <begin position="695"/>
        <end position="713"/>
    </location>
</feature>
<organism evidence="3 4">
    <name type="scientific">Cristinia sonorae</name>
    <dbReference type="NCBI Taxonomy" id="1940300"/>
    <lineage>
        <taxon>Eukaryota</taxon>
        <taxon>Fungi</taxon>
        <taxon>Dikarya</taxon>
        <taxon>Basidiomycota</taxon>
        <taxon>Agaricomycotina</taxon>
        <taxon>Agaricomycetes</taxon>
        <taxon>Agaricomycetidae</taxon>
        <taxon>Agaricales</taxon>
        <taxon>Pleurotineae</taxon>
        <taxon>Stephanosporaceae</taxon>
        <taxon>Cristinia</taxon>
    </lineage>
</organism>
<feature type="transmembrane region" description="Helical" evidence="2">
    <location>
        <begin position="182"/>
        <end position="210"/>
    </location>
</feature>
<evidence type="ECO:0000313" key="4">
    <source>
        <dbReference type="Proteomes" id="UP000813824"/>
    </source>
</evidence>
<dbReference type="Proteomes" id="UP000813824">
    <property type="component" value="Unassembled WGS sequence"/>
</dbReference>
<feature type="compositionally biased region" description="Low complexity" evidence="1">
    <location>
        <begin position="674"/>
        <end position="686"/>
    </location>
</feature>
<feature type="compositionally biased region" description="Polar residues" evidence="1">
    <location>
        <begin position="715"/>
        <end position="726"/>
    </location>
</feature>
<gene>
    <name evidence="3" type="ORF">BXZ70DRAFT_1042888</name>
</gene>
<feature type="compositionally biased region" description="Polar residues" evidence="1">
    <location>
        <begin position="1062"/>
        <end position="1072"/>
    </location>
</feature>
<comment type="caution">
    <text evidence="3">The sequence shown here is derived from an EMBL/GenBank/DDBJ whole genome shotgun (WGS) entry which is preliminary data.</text>
</comment>